<proteinExistence type="predicted"/>
<comment type="caution">
    <text evidence="1">The sequence shown here is derived from an EMBL/GenBank/DDBJ whole genome shotgun (WGS) entry which is preliminary data.</text>
</comment>
<accession>A0A7V2SJ88</accession>
<name>A0A7V2SJ88_9BACT</name>
<dbReference type="Proteomes" id="UP000885722">
    <property type="component" value="Unassembled WGS sequence"/>
</dbReference>
<protein>
    <submittedName>
        <fullName evidence="1">Uncharacterized protein</fullName>
    </submittedName>
</protein>
<dbReference type="EMBL" id="DRNO01000219">
    <property type="protein sequence ID" value="HFC03872.1"/>
    <property type="molecule type" value="Genomic_DNA"/>
</dbReference>
<gene>
    <name evidence="1" type="ORF">ENJ74_03260</name>
</gene>
<reference evidence="1" key="1">
    <citation type="journal article" date="2020" name="mSystems">
        <title>Genome- and Community-Level Interaction Insights into Carbon Utilization and Element Cycling Functions of Hydrothermarchaeota in Hydrothermal Sediment.</title>
        <authorList>
            <person name="Zhou Z."/>
            <person name="Liu Y."/>
            <person name="Xu W."/>
            <person name="Pan J."/>
            <person name="Luo Z.H."/>
            <person name="Li M."/>
        </authorList>
    </citation>
    <scope>NUCLEOTIDE SEQUENCE [LARGE SCALE GENOMIC DNA]</scope>
    <source>
        <strain evidence="1">HyVt-513</strain>
    </source>
</reference>
<sequence length="176" mass="20512">MQRRDFLLVSFLGPWLLSAVEIEPISSDLPLGKALFINCLQRTQTQQLLKEYLMAALGSTYKNPKEELPKSVEKYDKRFRVLYDYFMKRLQDDAARKKMEEGKRLWEESKAMLLAPPSKQNALKLQENFKKMIHLLGAPKVLKTKKSFQAVAKTGHLCREPLFMSNLYLMKLWGID</sequence>
<feature type="non-terminal residue" evidence="1">
    <location>
        <position position="176"/>
    </location>
</feature>
<organism evidence="1 2">
    <name type="scientific">Nitratifractor salsuginis</name>
    <dbReference type="NCBI Taxonomy" id="269261"/>
    <lineage>
        <taxon>Bacteria</taxon>
        <taxon>Pseudomonadati</taxon>
        <taxon>Campylobacterota</taxon>
        <taxon>Epsilonproteobacteria</taxon>
        <taxon>Campylobacterales</taxon>
        <taxon>Sulfurovaceae</taxon>
        <taxon>Nitratifractor</taxon>
    </lineage>
</organism>
<dbReference type="AlphaFoldDB" id="A0A7V2SJ88"/>
<evidence type="ECO:0000313" key="2">
    <source>
        <dbReference type="Proteomes" id="UP000885722"/>
    </source>
</evidence>
<evidence type="ECO:0000313" key="1">
    <source>
        <dbReference type="EMBL" id="HFC03872.1"/>
    </source>
</evidence>